<protein>
    <submittedName>
        <fullName evidence="1">Uncharacterized protein</fullName>
    </submittedName>
</protein>
<reference evidence="1" key="2">
    <citation type="journal article" date="2010" name="Nature">
        <title>Comparative genomics reveals mobile pathogenicity chromosomes in Fusarium.</title>
        <authorList>
            <person name="Ma L.J."/>
            <person name="van der Does H.C."/>
            <person name="Borkovich K.A."/>
            <person name="Coleman J.J."/>
            <person name="Daboussi M.J."/>
            <person name="Di Pietro A."/>
            <person name="Dufresne M."/>
            <person name="Freitag M."/>
            <person name="Grabherr M."/>
            <person name="Henrissat B."/>
            <person name="Houterman P.M."/>
            <person name="Kang S."/>
            <person name="Shim W.B."/>
            <person name="Woloshuk C."/>
            <person name="Xie X."/>
            <person name="Xu J.R."/>
            <person name="Antoniw J."/>
            <person name="Baker S.E."/>
            <person name="Bluhm B.H."/>
            <person name="Breakspear A."/>
            <person name="Brown D.W."/>
            <person name="Butchko R.A."/>
            <person name="Chapman S."/>
            <person name="Coulson R."/>
            <person name="Coutinho P.M."/>
            <person name="Danchin E.G."/>
            <person name="Diener A."/>
            <person name="Gale L.R."/>
            <person name="Gardiner D.M."/>
            <person name="Goff S."/>
            <person name="Hammond-Kosack K.E."/>
            <person name="Hilburn K."/>
            <person name="Hua-Van A."/>
            <person name="Jonkers W."/>
            <person name="Kazan K."/>
            <person name="Kodira C.D."/>
            <person name="Koehrsen M."/>
            <person name="Kumar L."/>
            <person name="Lee Y.H."/>
            <person name="Li L."/>
            <person name="Manners J.M."/>
            <person name="Miranda-Saavedra D."/>
            <person name="Mukherjee M."/>
            <person name="Park G."/>
            <person name="Park J."/>
            <person name="Park S.Y."/>
            <person name="Proctor R.H."/>
            <person name="Regev A."/>
            <person name="Ruiz-Roldan M.C."/>
            <person name="Sain D."/>
            <person name="Sakthikumar S."/>
            <person name="Sykes S."/>
            <person name="Schwartz D.C."/>
            <person name="Turgeon B.G."/>
            <person name="Wapinski I."/>
            <person name="Yoder O."/>
            <person name="Young S."/>
            <person name="Zeng Q."/>
            <person name="Zhou S."/>
            <person name="Galagan J."/>
            <person name="Cuomo C.A."/>
            <person name="Kistler H.C."/>
            <person name="Rep M."/>
        </authorList>
    </citation>
    <scope>GENOME REANNOTATION</scope>
    <source>
        <strain evidence="1">PH-1 / ATCC MYA-4620 / FGSC 9075 / NRRL 31084</strain>
    </source>
</reference>
<reference evidence="1" key="3">
    <citation type="submission" date="2017-01" db="UniProtKB">
        <authorList>
            <consortium name="EnsemblFungi"/>
        </authorList>
    </citation>
    <scope>IDENTIFICATION</scope>
    <source>
        <strain evidence="1">PH-1 / ATCC MYA-4620 / FGSC 9075 / NRRL 31084</strain>
    </source>
</reference>
<dbReference type="EMBL" id="HG970333">
    <property type="status" value="NOT_ANNOTATED_CDS"/>
    <property type="molecule type" value="Genomic_DNA"/>
</dbReference>
<dbReference type="AlphaFoldDB" id="A0A098DFS9"/>
<proteinExistence type="predicted"/>
<evidence type="ECO:0000313" key="1">
    <source>
        <dbReference type="EnsemblFungi" id="CEF77819"/>
    </source>
</evidence>
<accession>A0A098DFS9</accession>
<accession>A0A0E0S2U4</accession>
<name>A0A098DFS9_GIBZE</name>
<organism evidence="1">
    <name type="scientific">Gibberella zeae (strain ATCC MYA-4620 / CBS 123657 / FGSC 9075 / NRRL 31084 / PH-1)</name>
    <name type="common">Wheat head blight fungus</name>
    <name type="synonym">Fusarium graminearum</name>
    <dbReference type="NCBI Taxonomy" id="229533"/>
    <lineage>
        <taxon>Eukaryota</taxon>
        <taxon>Fungi</taxon>
        <taxon>Dikarya</taxon>
        <taxon>Ascomycota</taxon>
        <taxon>Pezizomycotina</taxon>
        <taxon>Sordariomycetes</taxon>
        <taxon>Hypocreomycetidae</taxon>
        <taxon>Hypocreales</taxon>
        <taxon>Nectriaceae</taxon>
        <taxon>Fusarium</taxon>
    </lineage>
</organism>
<sequence length="98" mass="10603">MCLASSGSDMVLSDSPSLKLWVPKMCDVSERGQAGGYLENAVHTVNDDGTITRYEELQINHEHGQESYDPGNADRCIDIGLKPGHGVEVQATSLKKSL</sequence>
<dbReference type="EnsemblFungi" id="CEF77819">
    <property type="protein sequence ID" value="CEF77819"/>
    <property type="gene ID" value="FGRRES_15172"/>
</dbReference>
<reference evidence="1" key="1">
    <citation type="journal article" date="2007" name="Science">
        <title>The Fusarium graminearum genome reveals a link between localized polymorphism and pathogen specialization.</title>
        <authorList>
            <person name="Cuomo C.A."/>
            <person name="Gueldener U."/>
            <person name="Xu J.-R."/>
            <person name="Trail F."/>
            <person name="Turgeon B.G."/>
            <person name="Di Pietro A."/>
            <person name="Walton J.D."/>
            <person name="Ma L.-J."/>
            <person name="Baker S.E."/>
            <person name="Rep M."/>
            <person name="Adam G."/>
            <person name="Antoniw J."/>
            <person name="Baldwin T."/>
            <person name="Calvo S.E."/>
            <person name="Chang Y.-L."/>
            <person name="DeCaprio D."/>
            <person name="Gale L.R."/>
            <person name="Gnerre S."/>
            <person name="Goswami R.S."/>
            <person name="Hammond-Kosack K."/>
            <person name="Harris L.J."/>
            <person name="Hilburn K."/>
            <person name="Kennell J.C."/>
            <person name="Kroken S."/>
            <person name="Magnuson J.K."/>
            <person name="Mannhaupt G."/>
            <person name="Mauceli E.W."/>
            <person name="Mewes H.-W."/>
            <person name="Mitterbauer R."/>
            <person name="Muehlbauer G."/>
            <person name="Muensterkoetter M."/>
            <person name="Nelson D."/>
            <person name="O'Donnell K."/>
            <person name="Ouellet T."/>
            <person name="Qi W."/>
            <person name="Quesneville H."/>
            <person name="Roncero M.I.G."/>
            <person name="Seong K.-Y."/>
            <person name="Tetko I.V."/>
            <person name="Urban M."/>
            <person name="Waalwijk C."/>
            <person name="Ward T.J."/>
            <person name="Yao J."/>
            <person name="Birren B.W."/>
            <person name="Kistler H.C."/>
        </authorList>
    </citation>
    <scope>NUCLEOTIDE SEQUENCE [LARGE SCALE GENOMIC DNA]</scope>
    <source>
        <strain evidence="1">PH-1 / ATCC MYA-4620 / FGSC 9075 / NRRL 31084</strain>
    </source>
</reference>